<accession>A0A9P7Z7T9</accession>
<evidence type="ECO:0000256" key="1">
    <source>
        <dbReference type="SAM" id="MobiDB-lite"/>
    </source>
</evidence>
<reference evidence="3" key="1">
    <citation type="journal article" date="2021" name="IMA Fungus">
        <title>Genomic characterization of three marine fungi, including Emericellopsis atlantica sp. nov. with signatures of a generalist lifestyle and marine biomass degradation.</title>
        <authorList>
            <person name="Hagestad O.C."/>
            <person name="Hou L."/>
            <person name="Andersen J.H."/>
            <person name="Hansen E.H."/>
            <person name="Altermark B."/>
            <person name="Li C."/>
            <person name="Kuhnert E."/>
            <person name="Cox R.J."/>
            <person name="Crous P.W."/>
            <person name="Spatafora J.W."/>
            <person name="Lail K."/>
            <person name="Amirebrahimi M."/>
            <person name="Lipzen A."/>
            <person name="Pangilinan J."/>
            <person name="Andreopoulos W."/>
            <person name="Hayes R.D."/>
            <person name="Ng V."/>
            <person name="Grigoriev I.V."/>
            <person name="Jackson S.A."/>
            <person name="Sutton T.D.S."/>
            <person name="Dobson A.D.W."/>
            <person name="Rama T."/>
        </authorList>
    </citation>
    <scope>NUCLEOTIDE SEQUENCE</scope>
    <source>
        <strain evidence="3">TRa3180A</strain>
    </source>
</reference>
<dbReference type="PANTHER" id="PTHR46023">
    <property type="entry name" value="LIPASE CLASS 3 PROTEIN-LIKE"/>
    <property type="match status" value="1"/>
</dbReference>
<protein>
    <submittedName>
        <fullName evidence="3">Alpha/Beta hydrolase protein</fullName>
    </submittedName>
</protein>
<comment type="caution">
    <text evidence="3">The sequence shown here is derived from an EMBL/GenBank/DDBJ whole genome shotgun (WGS) entry which is preliminary data.</text>
</comment>
<dbReference type="Gene3D" id="3.40.50.1820">
    <property type="entry name" value="alpha/beta hydrolase"/>
    <property type="match status" value="1"/>
</dbReference>
<evidence type="ECO:0000313" key="3">
    <source>
        <dbReference type="EMBL" id="KAG9246955.1"/>
    </source>
</evidence>
<dbReference type="InterPro" id="IPR002921">
    <property type="entry name" value="Fungal_lipase-type"/>
</dbReference>
<dbReference type="PANTHER" id="PTHR46023:SF6">
    <property type="entry name" value="LIPASE CLASS 3 FAMILY PROTEIN"/>
    <property type="match status" value="1"/>
</dbReference>
<keyword evidence="3" id="KW-0378">Hydrolase</keyword>
<sequence>MPLFGPSKKRRSAQRATLQATASHVRFPPDQVGLASSQQQRPSTSHGYDSYYATNLQSWAPPPPTSQQLLVATSHPLRSKKSALSNLRPGPAVNLLATSKAPDCPHLYQGAVLYDTLASKFNAAVTQIDNGCFGGDERDLAVSQQPHPVWQQEQQVSGYGESGQEKSKGIVSNGVSSALTTTNYFSKVSLYANSRLPPNLPPMKLYMPTFPLLCLAAQYSERVYMKPSGQEKETHVDAGGRRLVLKSCPMDDQNTIVFAIRGTQTFMDWAVNLKSEPISSEGFLDDPGNYCHSGFLTVAKKMILPVAARLRNLLQEDPGRSKCSLIITGHSAGGAVAALLYSHMLSTTPATQSELNILTSCFKRLHCITFGAPPVSLLPLAKPEDPKLKKSVFLSFVNEGDPVTRADKDYVRSLLDLYAKPAPGSTCIITETLTPQRIQPFAASIGGKSSSSLTLYKKRASPIMSRSYLSAIQPPLWPVPEATLSNAGKLVLLRGVERYEKVQHGMRKPVNERMEEGVIAQMISDDLLRGVIWGDPVCHMMRLYARRIEILATNAVMGG</sequence>
<dbReference type="GO" id="GO:0006629">
    <property type="term" value="P:lipid metabolic process"/>
    <property type="evidence" value="ECO:0007669"/>
    <property type="project" value="InterPro"/>
</dbReference>
<proteinExistence type="predicted"/>
<dbReference type="GO" id="GO:0016787">
    <property type="term" value="F:hydrolase activity"/>
    <property type="evidence" value="ECO:0007669"/>
    <property type="project" value="UniProtKB-KW"/>
</dbReference>
<dbReference type="OrthoDB" id="438440at2759"/>
<dbReference type="InterPro" id="IPR029058">
    <property type="entry name" value="AB_hydrolase_fold"/>
</dbReference>
<name>A0A9P7Z7T9_9HELO</name>
<dbReference type="EMBL" id="MU253787">
    <property type="protein sequence ID" value="KAG9246955.1"/>
    <property type="molecule type" value="Genomic_DNA"/>
</dbReference>
<dbReference type="AlphaFoldDB" id="A0A9P7Z7T9"/>
<dbReference type="SUPFAM" id="SSF53474">
    <property type="entry name" value="alpha/beta-Hydrolases"/>
    <property type="match status" value="1"/>
</dbReference>
<feature type="region of interest" description="Disordered" evidence="1">
    <location>
        <begin position="1"/>
        <end position="48"/>
    </location>
</feature>
<gene>
    <name evidence="3" type="ORF">BJ878DRAFT_494943</name>
</gene>
<feature type="domain" description="Fungal lipase-type" evidence="2">
    <location>
        <begin position="257"/>
        <end position="406"/>
    </location>
</feature>
<keyword evidence="4" id="KW-1185">Reference proteome</keyword>
<dbReference type="Pfam" id="PF01764">
    <property type="entry name" value="Lipase_3"/>
    <property type="match status" value="1"/>
</dbReference>
<organism evidence="3 4">
    <name type="scientific">Calycina marina</name>
    <dbReference type="NCBI Taxonomy" id="1763456"/>
    <lineage>
        <taxon>Eukaryota</taxon>
        <taxon>Fungi</taxon>
        <taxon>Dikarya</taxon>
        <taxon>Ascomycota</taxon>
        <taxon>Pezizomycotina</taxon>
        <taxon>Leotiomycetes</taxon>
        <taxon>Helotiales</taxon>
        <taxon>Pezizellaceae</taxon>
        <taxon>Calycina</taxon>
    </lineage>
</organism>
<feature type="compositionally biased region" description="Polar residues" evidence="1">
    <location>
        <begin position="34"/>
        <end position="48"/>
    </location>
</feature>
<dbReference type="CDD" id="cd00519">
    <property type="entry name" value="Lipase_3"/>
    <property type="match status" value="1"/>
</dbReference>
<evidence type="ECO:0000313" key="4">
    <source>
        <dbReference type="Proteomes" id="UP000887226"/>
    </source>
</evidence>
<dbReference type="Proteomes" id="UP000887226">
    <property type="component" value="Unassembled WGS sequence"/>
</dbReference>
<evidence type="ECO:0000259" key="2">
    <source>
        <dbReference type="Pfam" id="PF01764"/>
    </source>
</evidence>